<feature type="compositionally biased region" description="Polar residues" evidence="1">
    <location>
        <begin position="35"/>
        <end position="52"/>
    </location>
</feature>
<feature type="compositionally biased region" description="Low complexity" evidence="1">
    <location>
        <begin position="56"/>
        <end position="67"/>
    </location>
</feature>
<name>A0A067M1Q6_BOTB1</name>
<dbReference type="HOGENOM" id="CLU_1234821_0_0_1"/>
<organism evidence="2 3">
    <name type="scientific">Botryobasidium botryosum (strain FD-172 SS1)</name>
    <dbReference type="NCBI Taxonomy" id="930990"/>
    <lineage>
        <taxon>Eukaryota</taxon>
        <taxon>Fungi</taxon>
        <taxon>Dikarya</taxon>
        <taxon>Basidiomycota</taxon>
        <taxon>Agaricomycotina</taxon>
        <taxon>Agaricomycetes</taxon>
        <taxon>Cantharellales</taxon>
        <taxon>Botryobasidiaceae</taxon>
        <taxon>Botryobasidium</taxon>
    </lineage>
</organism>
<dbReference type="Proteomes" id="UP000027195">
    <property type="component" value="Unassembled WGS sequence"/>
</dbReference>
<dbReference type="OrthoDB" id="3060725at2759"/>
<proteinExistence type="predicted"/>
<gene>
    <name evidence="2" type="ORF">BOTBODRAFT_178772</name>
</gene>
<feature type="region of interest" description="Disordered" evidence="1">
    <location>
        <begin position="171"/>
        <end position="224"/>
    </location>
</feature>
<sequence length="224" mass="24449">MQVEKREFARAPRIPGAVKLTVDNAVIHMTTDDVYTTGQKSDTPEDNSGLQHSSRRSTTTSTAATSTPAVATLPEIVGTNPVTLETTYAASEFPDYDPARFALNKARAVQFDFRDADNKLVPTPRLPEVFRPGTLVICTCSLSMWKFTKDGVESHTYQAIARSMRVVDDTPVYTDYTPPPAPPSAGPVLSPSPQKRLAEFDALDFSTPTKKPAPSRPPTHASRK</sequence>
<accession>A0A067M1Q6</accession>
<dbReference type="InParanoid" id="A0A067M1Q6"/>
<protein>
    <submittedName>
        <fullName evidence="2">Uncharacterized protein</fullName>
    </submittedName>
</protein>
<feature type="region of interest" description="Disordered" evidence="1">
    <location>
        <begin position="35"/>
        <end position="68"/>
    </location>
</feature>
<reference evidence="3" key="1">
    <citation type="journal article" date="2014" name="Proc. Natl. Acad. Sci. U.S.A.">
        <title>Extensive sampling of basidiomycete genomes demonstrates inadequacy of the white-rot/brown-rot paradigm for wood decay fungi.</title>
        <authorList>
            <person name="Riley R."/>
            <person name="Salamov A.A."/>
            <person name="Brown D.W."/>
            <person name="Nagy L.G."/>
            <person name="Floudas D."/>
            <person name="Held B.W."/>
            <person name="Levasseur A."/>
            <person name="Lombard V."/>
            <person name="Morin E."/>
            <person name="Otillar R."/>
            <person name="Lindquist E.A."/>
            <person name="Sun H."/>
            <person name="LaButti K.M."/>
            <person name="Schmutz J."/>
            <person name="Jabbour D."/>
            <person name="Luo H."/>
            <person name="Baker S.E."/>
            <person name="Pisabarro A.G."/>
            <person name="Walton J.D."/>
            <person name="Blanchette R.A."/>
            <person name="Henrissat B."/>
            <person name="Martin F."/>
            <person name="Cullen D."/>
            <person name="Hibbett D.S."/>
            <person name="Grigoriev I.V."/>
        </authorList>
    </citation>
    <scope>NUCLEOTIDE SEQUENCE [LARGE SCALE GENOMIC DNA]</scope>
    <source>
        <strain evidence="3">FD-172 SS1</strain>
    </source>
</reference>
<dbReference type="EMBL" id="KL198075">
    <property type="protein sequence ID" value="KDQ09693.1"/>
    <property type="molecule type" value="Genomic_DNA"/>
</dbReference>
<dbReference type="AlphaFoldDB" id="A0A067M1Q6"/>
<evidence type="ECO:0000256" key="1">
    <source>
        <dbReference type="SAM" id="MobiDB-lite"/>
    </source>
</evidence>
<evidence type="ECO:0000313" key="3">
    <source>
        <dbReference type="Proteomes" id="UP000027195"/>
    </source>
</evidence>
<keyword evidence="3" id="KW-1185">Reference proteome</keyword>
<evidence type="ECO:0000313" key="2">
    <source>
        <dbReference type="EMBL" id="KDQ09693.1"/>
    </source>
</evidence>